<dbReference type="Pfam" id="PF24071">
    <property type="entry name" value="Phage_zn_bind_3"/>
    <property type="match status" value="1"/>
</dbReference>
<sequence>MSFTCRTCHAVVNGHRAEHCTVCHQTFTGATAGDMHRVGKHGVKTGPDRRRCLTAAEMVERGLILDEDRSMWRLPGTWRGPADAPETDGVENLTASQP</sequence>
<accession>A0AAC8YGW5</accession>
<organism evidence="3 5">
    <name type="scientific">Acidipropionibacterium acidipropionici</name>
    <dbReference type="NCBI Taxonomy" id="1748"/>
    <lineage>
        <taxon>Bacteria</taxon>
        <taxon>Bacillati</taxon>
        <taxon>Actinomycetota</taxon>
        <taxon>Actinomycetes</taxon>
        <taxon>Propionibacteriales</taxon>
        <taxon>Propionibacteriaceae</taxon>
        <taxon>Acidipropionibacterium</taxon>
    </lineage>
</organism>
<reference evidence="3 5" key="2">
    <citation type="submission" date="2016-02" db="EMBL/GenBank/DDBJ databases">
        <title>Complete Genome Sequence of Propionibacterium acidipropionici ATCC 55737.</title>
        <authorList>
            <person name="Luna Flores C.H."/>
            <person name="Nielsen L.K."/>
            <person name="Marcellin E."/>
        </authorList>
    </citation>
    <scope>NUCLEOTIDE SEQUENCE [LARGE SCALE GENOMIC DNA]</scope>
    <source>
        <strain evidence="3 5">ATCC 55737</strain>
    </source>
</reference>
<dbReference type="Proteomes" id="UP000075221">
    <property type="component" value="Chromosome"/>
</dbReference>
<evidence type="ECO:0000313" key="6">
    <source>
        <dbReference type="Proteomes" id="UP000178666"/>
    </source>
</evidence>
<evidence type="ECO:0000313" key="3">
    <source>
        <dbReference type="EMBL" id="AMS06466.1"/>
    </source>
</evidence>
<name>A0AAC8YGW5_9ACTN</name>
<reference evidence="4 6" key="1">
    <citation type="journal article" date="2016" name="Plant Dis.">
        <title>Improved production of propionic acid using genome shuffling.</title>
        <authorList>
            <person name="Luna-Flores C.H."/>
            <person name="Palfreyman R.W."/>
            <person name="Kromer J.O."/>
            <person name="Nielsen L.K."/>
            <person name="Marcellin E."/>
        </authorList>
    </citation>
    <scope>NUCLEOTIDE SEQUENCE [LARGE SCALE GENOMIC DNA]</scope>
    <source>
        <strain evidence="4 6">F3E8</strain>
    </source>
</reference>
<dbReference type="EMBL" id="CP014352">
    <property type="protein sequence ID" value="AMS06466.1"/>
    <property type="molecule type" value="Genomic_DNA"/>
</dbReference>
<evidence type="ECO:0000313" key="5">
    <source>
        <dbReference type="Proteomes" id="UP000075221"/>
    </source>
</evidence>
<gene>
    <name evidence="4" type="ORF">A8L58_15865</name>
    <name evidence="3" type="ORF">AXH35_14410</name>
</gene>
<dbReference type="RefSeq" id="WP_062820306.1">
    <property type="nucleotide sequence ID" value="NZ_CP014352.1"/>
</dbReference>
<dbReference type="AlphaFoldDB" id="A0AAC8YGW5"/>
<keyword evidence="6" id="KW-1185">Reference proteome</keyword>
<proteinExistence type="predicted"/>
<dbReference type="Proteomes" id="UP000178666">
    <property type="component" value="Chromosome"/>
</dbReference>
<dbReference type="InterPro" id="IPR058158">
    <property type="entry name" value="Phage_zn-bd_3"/>
</dbReference>
<evidence type="ECO:0000259" key="2">
    <source>
        <dbReference type="Pfam" id="PF24071"/>
    </source>
</evidence>
<feature type="region of interest" description="Disordered" evidence="1">
    <location>
        <begin position="74"/>
        <end position="98"/>
    </location>
</feature>
<evidence type="ECO:0000256" key="1">
    <source>
        <dbReference type="SAM" id="MobiDB-lite"/>
    </source>
</evidence>
<protein>
    <recommendedName>
        <fullName evidence="2">Phage FDXHR zinc binding domain-containing protein</fullName>
    </recommendedName>
</protein>
<dbReference type="EMBL" id="CP015970">
    <property type="protein sequence ID" value="AOZ47913.1"/>
    <property type="molecule type" value="Genomic_DNA"/>
</dbReference>
<feature type="domain" description="Phage FDXHR zinc binding" evidence="2">
    <location>
        <begin position="4"/>
        <end position="57"/>
    </location>
</feature>
<evidence type="ECO:0000313" key="4">
    <source>
        <dbReference type="EMBL" id="AOZ47913.1"/>
    </source>
</evidence>